<feature type="compositionally biased region" description="Polar residues" evidence="1">
    <location>
        <begin position="291"/>
        <end position="306"/>
    </location>
</feature>
<feature type="region of interest" description="Disordered" evidence="1">
    <location>
        <begin position="122"/>
        <end position="141"/>
    </location>
</feature>
<comment type="caution">
    <text evidence="2">The sequence shown here is derived from an EMBL/GenBank/DDBJ whole genome shotgun (WGS) entry which is preliminary data.</text>
</comment>
<gene>
    <name evidence="2" type="ORF">CPB83DRAFT_892566</name>
</gene>
<dbReference type="OrthoDB" id="3143319at2759"/>
<evidence type="ECO:0000256" key="1">
    <source>
        <dbReference type="SAM" id="MobiDB-lite"/>
    </source>
</evidence>
<name>A0A9P6EJ29_9AGAR</name>
<keyword evidence="3" id="KW-1185">Reference proteome</keyword>
<sequence>MAMKEHCFTIHDYSGTNQRSSYSEGQLFTQAQRIIHSATQASGWSWGVYTDNGEKSNRNAFVYNKSPPSISSNLRTKDKLWGSQFSEDEVCSLEELDEFLVSTKSHREFSLVTSALLPSRELPGPVKRPRPFDEQPSSKRRKVDFESIFRIIPQPHIHPSPYLPSLSDPKGRPFCKTTPSFIPPYTDFSMNSDDRLAWLIPIRGAFPWLHCSTGQLVDSDFPMQALFVESSPVIWTKSILLGFWDYLLSLRRNAPVGALGIAFHPVRVPKAVSGSSSDNPKNDGDPRPKMTATSYLSATPSDSTLSRPKGRQSDNQPLLDIDYIKIYHAASCSFYVRSALDIWVYHPSNNGDTAVHAEPHLKIRPLRGARLPLVDDISRGVLVS</sequence>
<dbReference type="EMBL" id="MU157839">
    <property type="protein sequence ID" value="KAF9530603.1"/>
    <property type="molecule type" value="Genomic_DNA"/>
</dbReference>
<accession>A0A9P6EJ29</accession>
<protein>
    <submittedName>
        <fullName evidence="2">Uncharacterized protein</fullName>
    </submittedName>
</protein>
<evidence type="ECO:0000313" key="2">
    <source>
        <dbReference type="EMBL" id="KAF9530603.1"/>
    </source>
</evidence>
<dbReference type="Proteomes" id="UP000807306">
    <property type="component" value="Unassembled WGS sequence"/>
</dbReference>
<feature type="compositionally biased region" description="Basic and acidic residues" evidence="1">
    <location>
        <begin position="130"/>
        <end position="141"/>
    </location>
</feature>
<evidence type="ECO:0000313" key="3">
    <source>
        <dbReference type="Proteomes" id="UP000807306"/>
    </source>
</evidence>
<proteinExistence type="predicted"/>
<feature type="region of interest" description="Disordered" evidence="1">
    <location>
        <begin position="270"/>
        <end position="313"/>
    </location>
</feature>
<reference evidence="2" key="1">
    <citation type="submission" date="2020-11" db="EMBL/GenBank/DDBJ databases">
        <authorList>
            <consortium name="DOE Joint Genome Institute"/>
            <person name="Ahrendt S."/>
            <person name="Riley R."/>
            <person name="Andreopoulos W."/>
            <person name="Labutti K."/>
            <person name="Pangilinan J."/>
            <person name="Ruiz-Duenas F.J."/>
            <person name="Barrasa J.M."/>
            <person name="Sanchez-Garcia M."/>
            <person name="Camarero S."/>
            <person name="Miyauchi S."/>
            <person name="Serrano A."/>
            <person name="Linde D."/>
            <person name="Babiker R."/>
            <person name="Drula E."/>
            <person name="Ayuso-Fernandez I."/>
            <person name="Pacheco R."/>
            <person name="Padilla G."/>
            <person name="Ferreira P."/>
            <person name="Barriuso J."/>
            <person name="Kellner H."/>
            <person name="Castanera R."/>
            <person name="Alfaro M."/>
            <person name="Ramirez L."/>
            <person name="Pisabarro A.G."/>
            <person name="Kuo A."/>
            <person name="Tritt A."/>
            <person name="Lipzen A."/>
            <person name="He G."/>
            <person name="Yan M."/>
            <person name="Ng V."/>
            <person name="Cullen D."/>
            <person name="Martin F."/>
            <person name="Rosso M.-N."/>
            <person name="Henrissat B."/>
            <person name="Hibbett D."/>
            <person name="Martinez A.T."/>
            <person name="Grigoriev I.V."/>
        </authorList>
    </citation>
    <scope>NUCLEOTIDE SEQUENCE</scope>
    <source>
        <strain evidence="2">CBS 506.95</strain>
    </source>
</reference>
<organism evidence="2 3">
    <name type="scientific">Crepidotus variabilis</name>
    <dbReference type="NCBI Taxonomy" id="179855"/>
    <lineage>
        <taxon>Eukaryota</taxon>
        <taxon>Fungi</taxon>
        <taxon>Dikarya</taxon>
        <taxon>Basidiomycota</taxon>
        <taxon>Agaricomycotina</taxon>
        <taxon>Agaricomycetes</taxon>
        <taxon>Agaricomycetidae</taxon>
        <taxon>Agaricales</taxon>
        <taxon>Agaricineae</taxon>
        <taxon>Crepidotaceae</taxon>
        <taxon>Crepidotus</taxon>
    </lineage>
</organism>
<dbReference type="AlphaFoldDB" id="A0A9P6EJ29"/>